<reference evidence="2" key="1">
    <citation type="submission" date="2016-11" db="UniProtKB">
        <authorList>
            <consortium name="WormBaseParasite"/>
        </authorList>
    </citation>
    <scope>IDENTIFICATION</scope>
</reference>
<keyword evidence="1" id="KW-1185">Reference proteome</keyword>
<dbReference type="Proteomes" id="UP000095283">
    <property type="component" value="Unplaced"/>
</dbReference>
<protein>
    <submittedName>
        <fullName evidence="2">Uncharacterized protein</fullName>
    </submittedName>
</protein>
<dbReference type="AlphaFoldDB" id="A0A1I7WV12"/>
<dbReference type="WBParaSite" id="Hba_08983">
    <property type="protein sequence ID" value="Hba_08983"/>
    <property type="gene ID" value="Hba_08983"/>
</dbReference>
<accession>A0A1I7WV12</accession>
<proteinExistence type="predicted"/>
<name>A0A1I7WV12_HETBA</name>
<evidence type="ECO:0000313" key="2">
    <source>
        <dbReference type="WBParaSite" id="Hba_08983"/>
    </source>
</evidence>
<evidence type="ECO:0000313" key="1">
    <source>
        <dbReference type="Proteomes" id="UP000095283"/>
    </source>
</evidence>
<organism evidence="1 2">
    <name type="scientific">Heterorhabditis bacteriophora</name>
    <name type="common">Entomopathogenic nematode worm</name>
    <dbReference type="NCBI Taxonomy" id="37862"/>
    <lineage>
        <taxon>Eukaryota</taxon>
        <taxon>Metazoa</taxon>
        <taxon>Ecdysozoa</taxon>
        <taxon>Nematoda</taxon>
        <taxon>Chromadorea</taxon>
        <taxon>Rhabditida</taxon>
        <taxon>Rhabditina</taxon>
        <taxon>Rhabditomorpha</taxon>
        <taxon>Strongyloidea</taxon>
        <taxon>Heterorhabditidae</taxon>
        <taxon>Heterorhabditis</taxon>
    </lineage>
</organism>
<sequence length="25" mass="3036">MYLLGYVLCLRQIDLRNFYSSLLIK</sequence>